<organism evidence="1 2">
    <name type="scientific">Mannheimia succiniciproducens (strain KCTC 0769BP / MBEL55E)</name>
    <dbReference type="NCBI Taxonomy" id="221988"/>
    <lineage>
        <taxon>Bacteria</taxon>
        <taxon>Pseudomonadati</taxon>
        <taxon>Pseudomonadota</taxon>
        <taxon>Gammaproteobacteria</taxon>
        <taxon>Pasteurellales</taxon>
        <taxon>Pasteurellaceae</taxon>
        <taxon>Basfia</taxon>
    </lineage>
</organism>
<keyword evidence="2" id="KW-1185">Reference proteome</keyword>
<reference evidence="1 2" key="1">
    <citation type="journal article" date="2004" name="Nat. Biotechnol.">
        <title>The genome sequence of the capnophilic rumen bacterium Mannheimia succiniciproducens.</title>
        <authorList>
            <person name="Hong S.H."/>
            <person name="Kim J.S."/>
            <person name="Lee S.Y."/>
            <person name="In Y.H."/>
            <person name="Choi S.S."/>
            <person name="Rih J.-K."/>
            <person name="Kim C.H."/>
            <person name="Jeong H."/>
            <person name="Hur C.G."/>
            <person name="Kim J.J."/>
        </authorList>
    </citation>
    <scope>NUCLEOTIDE SEQUENCE [LARGE SCALE GENOMIC DNA]</scope>
    <source>
        <strain evidence="2">KCTC 0769BP / MBEL55E</strain>
    </source>
</reference>
<dbReference type="EMBL" id="AE016827">
    <property type="protein sequence ID" value="AAU36917.1"/>
    <property type="molecule type" value="Genomic_DNA"/>
</dbReference>
<evidence type="ECO:0000313" key="2">
    <source>
        <dbReference type="Proteomes" id="UP000000607"/>
    </source>
</evidence>
<dbReference type="AlphaFoldDB" id="Q65VU3"/>
<gene>
    <name evidence="1" type="ordered locus">MS0310</name>
</gene>
<sequence length="33" mass="4098">MRHIKWRRFPILVKIGRLILSKINIYCFKLNNI</sequence>
<proteinExistence type="predicted"/>
<dbReference type="HOGENOM" id="CLU_3382590_0_0_6"/>
<evidence type="ECO:0000313" key="1">
    <source>
        <dbReference type="EMBL" id="AAU36917.1"/>
    </source>
</evidence>
<name>Q65VU3_MANSM</name>
<protein>
    <submittedName>
        <fullName evidence="1">Uncharacterized protein</fullName>
    </submittedName>
</protein>
<dbReference type="KEGG" id="msu:MS0310"/>
<accession>Q65VU3</accession>
<dbReference type="STRING" id="221988.MS0310"/>
<dbReference type="Proteomes" id="UP000000607">
    <property type="component" value="Chromosome"/>
</dbReference>